<keyword evidence="9" id="KW-0533">Nickel</keyword>
<dbReference type="InterPro" id="IPR019802">
    <property type="entry name" value="GlycHydrolase_4_CS"/>
</dbReference>
<feature type="active site" description="Proton acceptor" evidence="7">
    <location>
        <position position="244"/>
    </location>
</feature>
<dbReference type="InterPro" id="IPR001088">
    <property type="entry name" value="Glyco_hydro_4"/>
</dbReference>
<evidence type="ECO:0000256" key="1">
    <source>
        <dbReference type="ARBA" id="ARBA00010141"/>
    </source>
</evidence>
<dbReference type="AlphaFoldDB" id="A0A1I0LRC1"/>
<dbReference type="EMBL" id="FOHX01000023">
    <property type="protein sequence ID" value="SEU44802.1"/>
    <property type="molecule type" value="Genomic_DNA"/>
</dbReference>
<evidence type="ECO:0000256" key="10">
    <source>
        <dbReference type="PIRSR" id="PIRSR601088-4"/>
    </source>
</evidence>
<dbReference type="GO" id="GO:0004553">
    <property type="term" value="F:hydrolase activity, hydrolyzing O-glycosyl compounds"/>
    <property type="evidence" value="ECO:0007669"/>
    <property type="project" value="InterPro"/>
</dbReference>
<dbReference type="GO" id="GO:0046872">
    <property type="term" value="F:metal ion binding"/>
    <property type="evidence" value="ECO:0007669"/>
    <property type="project" value="UniProtKB-KW"/>
</dbReference>
<name>A0A1I0LRC1_9ACTN</name>
<dbReference type="Pfam" id="PF11975">
    <property type="entry name" value="Glyco_hydro_4C"/>
    <property type="match status" value="1"/>
</dbReference>
<evidence type="ECO:0000256" key="4">
    <source>
        <dbReference type="ARBA" id="ARBA00023027"/>
    </source>
</evidence>
<dbReference type="Proteomes" id="UP000199361">
    <property type="component" value="Unassembled WGS sequence"/>
</dbReference>
<keyword evidence="9" id="KW-0170">Cobalt</keyword>
<proteinExistence type="inferred from homology"/>
<dbReference type="PANTHER" id="PTHR32092:SF5">
    <property type="entry name" value="6-PHOSPHO-BETA-GLUCOSIDASE"/>
    <property type="match status" value="1"/>
</dbReference>
<comment type="similarity">
    <text evidence="1 11">Belongs to the glycosyl hydrolase 4 family.</text>
</comment>
<feature type="active site" description="Proton donor" evidence="7">
    <location>
        <position position="166"/>
    </location>
</feature>
<dbReference type="CDD" id="cd05296">
    <property type="entry name" value="GH4_P_beta_glucosidase"/>
    <property type="match status" value="1"/>
</dbReference>
<keyword evidence="14" id="KW-1185">Reference proteome</keyword>
<feature type="binding site" evidence="8">
    <location>
        <position position="90"/>
    </location>
    <ligand>
        <name>substrate</name>
    </ligand>
</feature>
<accession>A0A1I0LRC1</accession>
<feature type="binding site" evidence="9">
    <location>
        <position position="165"/>
    </location>
    <ligand>
        <name>Mn(2+)</name>
        <dbReference type="ChEBI" id="CHEBI:29035"/>
    </ligand>
</feature>
<protein>
    <submittedName>
        <fullName evidence="13">6-phospho-beta-glucosidase</fullName>
    </submittedName>
</protein>
<feature type="binding site" evidence="8">
    <location>
        <position position="144"/>
    </location>
    <ligand>
        <name>substrate</name>
    </ligand>
</feature>
<keyword evidence="9" id="KW-0408">Iron</keyword>
<evidence type="ECO:0000256" key="3">
    <source>
        <dbReference type="ARBA" id="ARBA00022801"/>
    </source>
</evidence>
<evidence type="ECO:0000313" key="13">
    <source>
        <dbReference type="EMBL" id="SEU44802.1"/>
    </source>
</evidence>
<feature type="site" description="Increases basicity of active site Tyr" evidence="10">
    <location>
        <position position="106"/>
    </location>
</feature>
<evidence type="ECO:0000256" key="9">
    <source>
        <dbReference type="PIRSR" id="PIRSR601088-3"/>
    </source>
</evidence>
<evidence type="ECO:0000256" key="11">
    <source>
        <dbReference type="RuleBase" id="RU361152"/>
    </source>
</evidence>
<dbReference type="InterPro" id="IPR015955">
    <property type="entry name" value="Lactate_DH/Glyco_Ohase_4_C"/>
</dbReference>
<feature type="domain" description="Glycosyl hydrolase family 4 C-terminal" evidence="12">
    <location>
        <begin position="190"/>
        <end position="420"/>
    </location>
</feature>
<evidence type="ECO:0000256" key="8">
    <source>
        <dbReference type="PIRSR" id="PIRSR601088-2"/>
    </source>
</evidence>
<keyword evidence="3 11" id="KW-0378">Hydrolase</keyword>
<dbReference type="GO" id="GO:0005975">
    <property type="term" value="P:carbohydrate metabolic process"/>
    <property type="evidence" value="ECO:0007669"/>
    <property type="project" value="InterPro"/>
</dbReference>
<evidence type="ECO:0000256" key="5">
    <source>
        <dbReference type="ARBA" id="ARBA00023211"/>
    </source>
</evidence>
<keyword evidence="2 9" id="KW-0479">Metal-binding</keyword>
<evidence type="ECO:0000259" key="12">
    <source>
        <dbReference type="Pfam" id="PF11975"/>
    </source>
</evidence>
<sequence>MRLAVIGGGGFRVPLVYGALLRDRAKPRVEEVVLHDVSADRLAVVAHVLRQLAAGHDDPPAVRVTTSLDEALRGADFVFSAMRVGGLAGRTADERVALELGLLGQETTGPGGIAYGLRTVPAAVRMAERVAELAPRAWVINFTNPAGMITEAMRRVLGDRVIGICDSPIGLIRRAAAALGLDPARVEPDYVGLNHLGWLRGLGHDGEDVLPGLLADETALRQVEEARLFGPGWVRTLGALPNEYLYYYYFTREAIAASRGRTRGESLLGRQDAFYAAVQADPGQALAEWRAARRERDESYMADVRDTAEAGERDAADLAAGGYEGIALALMAALSRGEPATMILNVRNGSAVPGLPAEAVVEIPCAVGGAGVRPLATRPLPGRFLGLLQQVKAVEQTAIEAALTGSAELAVAAFALHPLVDSVSTARALLDGYRSRIPELAQVVPGTV</sequence>
<dbReference type="RefSeq" id="WP_091093366.1">
    <property type="nucleotide sequence ID" value="NZ_FOHX01000023.1"/>
</dbReference>
<dbReference type="SUPFAM" id="SSF56327">
    <property type="entry name" value="LDH C-terminal domain-like"/>
    <property type="match status" value="1"/>
</dbReference>
<dbReference type="InterPro" id="IPR036291">
    <property type="entry name" value="NAD(P)-bd_dom_sf"/>
</dbReference>
<evidence type="ECO:0000313" key="14">
    <source>
        <dbReference type="Proteomes" id="UP000199361"/>
    </source>
</evidence>
<gene>
    <name evidence="13" type="ORF">SAMN05421811_123152</name>
</gene>
<dbReference type="PRINTS" id="PR00732">
    <property type="entry name" value="GLHYDRLASE4"/>
</dbReference>
<keyword evidence="5 9" id="KW-0464">Manganese</keyword>
<evidence type="ECO:0000256" key="6">
    <source>
        <dbReference type="ARBA" id="ARBA00023295"/>
    </source>
</evidence>
<dbReference type="OrthoDB" id="9767022at2"/>
<dbReference type="STRING" id="568860.SAMN05421811_123152"/>
<evidence type="ECO:0000256" key="2">
    <source>
        <dbReference type="ARBA" id="ARBA00022723"/>
    </source>
</evidence>
<organism evidence="13 14">
    <name type="scientific">Nonomuraea wenchangensis</name>
    <dbReference type="NCBI Taxonomy" id="568860"/>
    <lineage>
        <taxon>Bacteria</taxon>
        <taxon>Bacillati</taxon>
        <taxon>Actinomycetota</taxon>
        <taxon>Actinomycetes</taxon>
        <taxon>Streptosporangiales</taxon>
        <taxon>Streptosporangiaceae</taxon>
        <taxon>Nonomuraea</taxon>
    </lineage>
</organism>
<keyword evidence="6 11" id="KW-0326">Glycosidase</keyword>
<dbReference type="Gene3D" id="3.90.110.10">
    <property type="entry name" value="Lactate dehydrogenase/glycoside hydrolase, family 4, C-terminal"/>
    <property type="match status" value="1"/>
</dbReference>
<dbReference type="GO" id="GO:0016616">
    <property type="term" value="F:oxidoreductase activity, acting on the CH-OH group of donors, NAD or NADP as acceptor"/>
    <property type="evidence" value="ECO:0007669"/>
    <property type="project" value="InterPro"/>
</dbReference>
<reference evidence="13 14" key="1">
    <citation type="submission" date="2016-10" db="EMBL/GenBank/DDBJ databases">
        <authorList>
            <person name="de Groot N.N."/>
        </authorList>
    </citation>
    <scope>NUCLEOTIDE SEQUENCE [LARGE SCALE GENOMIC DNA]</scope>
    <source>
        <strain evidence="13 14">CGMCC 4.5598</strain>
    </source>
</reference>
<keyword evidence="4 11" id="KW-0520">NAD</keyword>
<dbReference type="SUPFAM" id="SSF51735">
    <property type="entry name" value="NAD(P)-binding Rossmann-fold domains"/>
    <property type="match status" value="1"/>
</dbReference>
<dbReference type="Pfam" id="PF02056">
    <property type="entry name" value="Glyco_hydro_4"/>
    <property type="match status" value="1"/>
</dbReference>
<dbReference type="PROSITE" id="PS01324">
    <property type="entry name" value="GLYCOSYL_HYDROL_F4"/>
    <property type="match status" value="1"/>
</dbReference>
<dbReference type="InterPro" id="IPR022616">
    <property type="entry name" value="Glyco_hydro_4_C"/>
</dbReference>
<dbReference type="PANTHER" id="PTHR32092">
    <property type="entry name" value="6-PHOSPHO-BETA-GLUCOSIDASE-RELATED"/>
    <property type="match status" value="1"/>
</dbReference>
<dbReference type="Gene3D" id="3.40.50.720">
    <property type="entry name" value="NAD(P)-binding Rossmann-like Domain"/>
    <property type="match status" value="1"/>
</dbReference>
<feature type="binding site" evidence="9">
    <location>
        <position position="195"/>
    </location>
    <ligand>
        <name>Mn(2+)</name>
        <dbReference type="ChEBI" id="CHEBI:29035"/>
    </ligand>
</feature>
<evidence type="ECO:0000256" key="7">
    <source>
        <dbReference type="PIRSR" id="PIRSR601088-1"/>
    </source>
</evidence>
<comment type="cofactor">
    <cofactor evidence="11">
        <name>NAD(+)</name>
        <dbReference type="ChEBI" id="CHEBI:57540"/>
    </cofactor>
    <text evidence="11">Binds 1 NAD(+) per subunit.</text>
</comment>